<dbReference type="GO" id="GO:0003677">
    <property type="term" value="F:DNA binding"/>
    <property type="evidence" value="ECO:0007669"/>
    <property type="project" value="InterPro"/>
</dbReference>
<dbReference type="Pfam" id="PF01076">
    <property type="entry name" value="Mob_Pre"/>
    <property type="match status" value="1"/>
</dbReference>
<dbReference type="Gene3D" id="3.30.930.30">
    <property type="match status" value="1"/>
</dbReference>
<reference evidence="3" key="1">
    <citation type="submission" date="2015-06" db="EMBL/GenBank/DDBJ databases">
        <authorList>
            <person name="Joergensen T."/>
        </authorList>
    </citation>
    <scope>NUCLEOTIDE SEQUENCE</scope>
    <source>
        <plasmid evidence="3">pRGFK1321</plasmid>
    </source>
</reference>
<evidence type="ECO:0008006" key="4">
    <source>
        <dbReference type="Google" id="ProtNLM"/>
    </source>
</evidence>
<feature type="coiled-coil region" evidence="1">
    <location>
        <begin position="273"/>
        <end position="347"/>
    </location>
</feature>
<dbReference type="GO" id="GO:0006310">
    <property type="term" value="P:DNA recombination"/>
    <property type="evidence" value="ECO:0007669"/>
    <property type="project" value="InterPro"/>
</dbReference>
<reference evidence="3" key="2">
    <citation type="submission" date="2015-07" db="EMBL/GenBank/DDBJ databases">
        <title>Plasmids, circular viruses and viroids from rat gut.</title>
        <authorList>
            <person name="Jorgensen T.J."/>
            <person name="Hansen M.A."/>
            <person name="Xu Z."/>
            <person name="Tabak M.A."/>
            <person name="Sorensen S.J."/>
            <person name="Hansen L.H."/>
        </authorList>
    </citation>
    <scope>NUCLEOTIDE SEQUENCE</scope>
    <source>
        <plasmid evidence="3">pRGFK1321</plasmid>
    </source>
</reference>
<protein>
    <recommendedName>
        <fullName evidence="4">Plasmid recombination enzyme</fullName>
    </recommendedName>
</protein>
<keyword evidence="1" id="KW-0175">Coiled coil</keyword>
<dbReference type="EMBL" id="LN853887">
    <property type="protein sequence ID" value="CRY96888.1"/>
    <property type="molecule type" value="Genomic_DNA"/>
</dbReference>
<evidence type="ECO:0000313" key="3">
    <source>
        <dbReference type="EMBL" id="CRY96888.1"/>
    </source>
</evidence>
<evidence type="ECO:0000256" key="2">
    <source>
        <dbReference type="SAM" id="MobiDB-lite"/>
    </source>
</evidence>
<dbReference type="InterPro" id="IPR001668">
    <property type="entry name" value="Mob_Pre"/>
</dbReference>
<dbReference type="CDD" id="cd17242">
    <property type="entry name" value="MobM_relaxase"/>
    <property type="match status" value="1"/>
</dbReference>
<sequence length="397" mass="45547">MKPLRFGAWLDGMGRARAQGDEGLVPEIGLRLEHRRVRQQPRYAILRCAKLKKPANLAASLQHTFRERETLNANLKLRHENTILHGPDTSEAVLDAWRNRAPEKIRANAVHGLEYFIGASPEAMHAMSRAEQDAYFESALDWLKERHGAENVLSAIVHRDESTPHMSVMTIPLDGHGKLNARALVGNRHKLSAMQTDFAKEVGLEHGLERGLERSQAVHERVQRVYAHIMAPEAAVELPERQRGHFLGLGGESDEDWRHRASEAATDALRGARLALDRQKDRHEAEMASLEAQLAHERIKRHEVLSGDLEETLGDLRAKNRKLREQVSELENERDEWRDEAHERKERHIRTIERALDFAETHGIEPEDMAEYLKHGRDPHENTHEHEREKHLDLDLD</sequence>
<feature type="region of interest" description="Disordered" evidence="2">
    <location>
        <begin position="377"/>
        <end position="397"/>
    </location>
</feature>
<dbReference type="AlphaFoldDB" id="A0A0H5Q4U9"/>
<evidence type="ECO:0000256" key="1">
    <source>
        <dbReference type="SAM" id="Coils"/>
    </source>
</evidence>
<keyword evidence="3" id="KW-0614">Plasmid</keyword>
<name>A0A0H5Q4U9_9ZZZZ</name>
<organism evidence="3">
    <name type="scientific">uncultured prokaryote</name>
    <dbReference type="NCBI Taxonomy" id="198431"/>
    <lineage>
        <taxon>unclassified sequences</taxon>
        <taxon>environmental samples</taxon>
    </lineage>
</organism>
<geneLocation type="plasmid" evidence="3">
    <name>pRGFK1321</name>
</geneLocation>
<accession>A0A0H5Q4U9</accession>
<proteinExistence type="predicted"/>
<dbReference type="NCBIfam" id="NF041497">
    <property type="entry name" value="MobV"/>
    <property type="match status" value="1"/>
</dbReference>